<dbReference type="InterPro" id="IPR023614">
    <property type="entry name" value="Porin_dom_sf"/>
</dbReference>
<reference evidence="3" key="1">
    <citation type="submission" date="2017-07" db="EMBL/GenBank/DDBJ databases">
        <authorList>
            <person name="Boucher Y."/>
            <person name="Orata F.D."/>
        </authorList>
    </citation>
    <scope>NUCLEOTIDE SEQUENCE [LARGE SCALE GENOMIC DNA]</scope>
    <source>
        <strain evidence="3">OYP9E10</strain>
    </source>
</reference>
<keyword evidence="1" id="KW-0732">Signal</keyword>
<dbReference type="EMBL" id="NMSH01000023">
    <property type="protein sequence ID" value="PAR20062.1"/>
    <property type="molecule type" value="Genomic_DNA"/>
</dbReference>
<feature type="chain" id="PRO_5013035329" description="Porin" evidence="1">
    <location>
        <begin position="36"/>
        <end position="435"/>
    </location>
</feature>
<dbReference type="SUPFAM" id="SSF56935">
    <property type="entry name" value="Porins"/>
    <property type="match status" value="1"/>
</dbReference>
<evidence type="ECO:0008006" key="4">
    <source>
        <dbReference type="Google" id="ProtNLM"/>
    </source>
</evidence>
<feature type="signal peptide" evidence="1">
    <location>
        <begin position="1"/>
        <end position="35"/>
    </location>
</feature>
<dbReference type="Gene3D" id="2.40.160.10">
    <property type="entry name" value="Porin"/>
    <property type="match status" value="1"/>
</dbReference>
<evidence type="ECO:0000313" key="2">
    <source>
        <dbReference type="EMBL" id="PAR20062.1"/>
    </source>
</evidence>
<comment type="caution">
    <text evidence="2">The sequence shown here is derived from an EMBL/GenBank/DDBJ whole genome shotgun (WGS) entry which is preliminary data.</text>
</comment>
<evidence type="ECO:0000313" key="3">
    <source>
        <dbReference type="Proteomes" id="UP000216173"/>
    </source>
</evidence>
<evidence type="ECO:0000256" key="1">
    <source>
        <dbReference type="SAM" id="SignalP"/>
    </source>
</evidence>
<sequence length="435" mass="48928">MCEFRNAPMMRNPYRTLLVSRVLSLLAIISSPVFAADWAISGYGSLGYSYENEENLGFLRNIAQPDDHRRNGSFKPDSNIGVQFDLQLNPQWSVTAQWVLEDRVEQRFEDVTELAFARYTPDEHWDLRVGRLGLNAYIAADSRRIDYAHLWVRPPQEFYGGIFYDSIDGIDVTYRSQLNDISWSLGAQYGKIKQKLQNTSSGEISGTQSDKTLAIVLSLEQEHWFGRLSYVHVGQLQVDLDGNSLLAVKAVQQLGQADLGMLSSEANQLAEQINLTSETIEYWQLGFGYRGAQWSLQSEIYTIFGEKAVVPEGIGGYAMAGYTLGSVTPYVIYGKFNPKNPPYQAQSDWGLSPVNGAQLAEIQKWLIGGINSTYIDQQTYSLGVRWDVSAQVALKAQYDFIQIADNGYGLWSIPLEENPQGRDVHLFSLSVNFVF</sequence>
<protein>
    <recommendedName>
        <fullName evidence="4">Porin</fullName>
    </recommendedName>
</protein>
<proteinExistence type="predicted"/>
<gene>
    <name evidence="2" type="ORF">CGU03_13770</name>
</gene>
<dbReference type="Proteomes" id="UP000216173">
    <property type="component" value="Unassembled WGS sequence"/>
</dbReference>
<name>A0A271VPG8_VIBMT</name>
<dbReference type="AlphaFoldDB" id="A0A271VPG8"/>
<accession>A0A271VPG8</accession>
<organism evidence="2 3">
    <name type="scientific">Vibrio metoecus</name>
    <dbReference type="NCBI Taxonomy" id="1481663"/>
    <lineage>
        <taxon>Bacteria</taxon>
        <taxon>Pseudomonadati</taxon>
        <taxon>Pseudomonadota</taxon>
        <taxon>Gammaproteobacteria</taxon>
        <taxon>Vibrionales</taxon>
        <taxon>Vibrionaceae</taxon>
        <taxon>Vibrio</taxon>
    </lineage>
</organism>